<feature type="compositionally biased region" description="Pro residues" evidence="1">
    <location>
        <begin position="50"/>
        <end position="61"/>
    </location>
</feature>
<organism evidence="3 4">
    <name type="scientific">Diversispora epigaea</name>
    <dbReference type="NCBI Taxonomy" id="1348612"/>
    <lineage>
        <taxon>Eukaryota</taxon>
        <taxon>Fungi</taxon>
        <taxon>Fungi incertae sedis</taxon>
        <taxon>Mucoromycota</taxon>
        <taxon>Glomeromycotina</taxon>
        <taxon>Glomeromycetes</taxon>
        <taxon>Diversisporales</taxon>
        <taxon>Diversisporaceae</taxon>
        <taxon>Diversispora</taxon>
    </lineage>
</organism>
<dbReference type="AlphaFoldDB" id="A0A397HPG9"/>
<dbReference type="STRING" id="1348612.A0A397HPG9"/>
<comment type="caution">
    <text evidence="3">The sequence shown here is derived from an EMBL/GenBank/DDBJ whole genome shotgun (WGS) entry which is preliminary data.</text>
</comment>
<dbReference type="EMBL" id="PQFF01000291">
    <property type="protein sequence ID" value="RHZ65061.1"/>
    <property type="molecule type" value="Genomic_DNA"/>
</dbReference>
<dbReference type="InterPro" id="IPR006553">
    <property type="entry name" value="Leu-rich_rpt_Cys-con_subtyp"/>
</dbReference>
<keyword evidence="4" id="KW-1185">Reference proteome</keyword>
<dbReference type="InterPro" id="IPR043502">
    <property type="entry name" value="DNA/RNA_pol_sf"/>
</dbReference>
<proteinExistence type="predicted"/>
<dbReference type="InterPro" id="IPR001810">
    <property type="entry name" value="F-box_dom"/>
</dbReference>
<dbReference type="OrthoDB" id="549243at2759"/>
<feature type="domain" description="F-box" evidence="2">
    <location>
        <begin position="503"/>
        <end position="554"/>
    </location>
</feature>
<evidence type="ECO:0000313" key="3">
    <source>
        <dbReference type="EMBL" id="RHZ65061.1"/>
    </source>
</evidence>
<evidence type="ECO:0000256" key="1">
    <source>
        <dbReference type="SAM" id="MobiDB-lite"/>
    </source>
</evidence>
<dbReference type="Pfam" id="PF12937">
    <property type="entry name" value="F-box-like"/>
    <property type="match status" value="1"/>
</dbReference>
<evidence type="ECO:0000259" key="2">
    <source>
        <dbReference type="Pfam" id="PF12937"/>
    </source>
</evidence>
<gene>
    <name evidence="3" type="ORF">Glove_319g2</name>
</gene>
<reference evidence="3 4" key="1">
    <citation type="submission" date="2018-08" db="EMBL/GenBank/DDBJ databases">
        <title>Genome and evolution of the arbuscular mycorrhizal fungus Diversispora epigaea (formerly Glomus versiforme) and its bacterial endosymbionts.</title>
        <authorList>
            <person name="Sun X."/>
            <person name="Fei Z."/>
            <person name="Harrison M."/>
        </authorList>
    </citation>
    <scope>NUCLEOTIDE SEQUENCE [LARGE SCALE GENOMIC DNA]</scope>
    <source>
        <strain evidence="3 4">IT104</strain>
    </source>
</reference>
<dbReference type="InterPro" id="IPR032675">
    <property type="entry name" value="LRR_dom_sf"/>
</dbReference>
<sequence>MVKILKCPGCDQVIRTGKTRDLNKHMNLLGNLRKGQCQPALRLMQNPAPVGNPPIQNPPENPTLAPEGDLISFNENPPTHQPREATAPAPDPEVGPSTKQNKTILIHKNIANGIEFYNGKRKWYGVKEDFHALYNKYHFIKADNTETVIEAYKRFIKESEAIAEKTKGQVDMRKSGCYTLTSLKLFKETTLASKRSEKVDEKENAWLNLATTGALVFAEKYEGEVNQYDVNSMYIYEMLKKEASWPIAPGKFHTIEVSLVEKWRKFPYGIYKATIEGNPPKKSLQCTRYLRYNPHGIYTHYDLECAKENGLNVYLIDESPNALIYEKNTRINGKDMFGKWGNILYNIKKEGGTAGKVSKALLVSLWGALCEQRNGQNYGVHPRIKPFLLASARKRISEIVKPLRNRVKRIHTDGFIVAGQVNLKTGIEMGELKFEKRGVCVVKNCISVTWKPPYPEIPNLFTNSLLRSNEVSPLPDFEKIRQDKERNTKLTVKSKAPKRYDINLPNEIIIEIFQHLRTQNDSLCGNNELLFPVLYVNKRWNECVSYLIWRRITIYRYNIMKFVELIKKKPLAGVIKYIKQIEFERIDNYFNTNEFLLEDIVSICQDIISISFKDCGWGFLNNSSLKMTLNTCKNLKHIIIYGNNRIAPETVLSIPERCTTIKTIKIQNCERISDKIIYQLIEFERIDNYFNTNEFLLEDIVSICQDIISISFKDCGWGFLNNSSLKMTLNTCKNLKHIIIYGNNRIAPETVLSIPERCTTIKTIKIQNCERISDKIIYQLVSKYPKIGINKDQPIIDCFSTNETEDDQAIEDIFYEV</sequence>
<accession>A0A397HPG9</accession>
<protein>
    <recommendedName>
        <fullName evidence="2">F-box domain-containing protein</fullName>
    </recommendedName>
</protein>
<dbReference type="SUPFAM" id="SSF52047">
    <property type="entry name" value="RNI-like"/>
    <property type="match status" value="1"/>
</dbReference>
<dbReference type="SUPFAM" id="SSF56672">
    <property type="entry name" value="DNA/RNA polymerases"/>
    <property type="match status" value="1"/>
</dbReference>
<evidence type="ECO:0000313" key="4">
    <source>
        <dbReference type="Proteomes" id="UP000266861"/>
    </source>
</evidence>
<feature type="region of interest" description="Disordered" evidence="1">
    <location>
        <begin position="45"/>
        <end position="99"/>
    </location>
</feature>
<dbReference type="Proteomes" id="UP000266861">
    <property type="component" value="Unassembled WGS sequence"/>
</dbReference>
<name>A0A397HPG9_9GLOM</name>
<dbReference type="SMART" id="SM00367">
    <property type="entry name" value="LRR_CC"/>
    <property type="match status" value="4"/>
</dbReference>
<dbReference type="Gene3D" id="3.80.10.10">
    <property type="entry name" value="Ribonuclease Inhibitor"/>
    <property type="match status" value="1"/>
</dbReference>